<keyword evidence="4" id="KW-1003">Cell membrane</keyword>
<dbReference type="SUPFAM" id="SSF82866">
    <property type="entry name" value="Multidrug efflux transporter AcrB transmembrane domain"/>
    <property type="match status" value="2"/>
</dbReference>
<feature type="transmembrane region" description="Helical" evidence="8">
    <location>
        <begin position="985"/>
        <end position="1005"/>
    </location>
</feature>
<feature type="transmembrane region" description="Helical" evidence="8">
    <location>
        <begin position="449"/>
        <end position="473"/>
    </location>
</feature>
<evidence type="ECO:0000256" key="6">
    <source>
        <dbReference type="ARBA" id="ARBA00022989"/>
    </source>
</evidence>
<feature type="transmembrane region" description="Helical" evidence="8">
    <location>
        <begin position="940"/>
        <end position="964"/>
    </location>
</feature>
<dbReference type="Gene3D" id="3.30.70.1430">
    <property type="entry name" value="Multidrug efflux transporter AcrB pore domain"/>
    <property type="match status" value="2"/>
</dbReference>
<dbReference type="PANTHER" id="PTHR32063:SF12">
    <property type="entry name" value="CATION EFFLUX SYSTEM PROTEIN"/>
    <property type="match status" value="1"/>
</dbReference>
<feature type="transmembrane region" description="Helical" evidence="8">
    <location>
        <begin position="914"/>
        <end position="934"/>
    </location>
</feature>
<dbReference type="Gene3D" id="1.20.1640.10">
    <property type="entry name" value="Multidrug efflux transporter AcrB transmembrane domain"/>
    <property type="match status" value="2"/>
</dbReference>
<dbReference type="SUPFAM" id="SSF82693">
    <property type="entry name" value="Multidrug efflux transporter AcrB pore domain, PN1, PN2, PC1 and PC2 subdomains"/>
    <property type="match status" value="3"/>
</dbReference>
<proteinExistence type="inferred from homology"/>
<evidence type="ECO:0000256" key="5">
    <source>
        <dbReference type="ARBA" id="ARBA00022692"/>
    </source>
</evidence>
<keyword evidence="6 8" id="KW-1133">Transmembrane helix</keyword>
<feature type="transmembrane region" description="Helical" evidence="8">
    <location>
        <begin position="888"/>
        <end position="907"/>
    </location>
</feature>
<dbReference type="PRINTS" id="PR00702">
    <property type="entry name" value="ACRIFLAVINRP"/>
</dbReference>
<keyword evidence="7 8" id="KW-0472">Membrane</keyword>
<name>A0A1W2A3R1_9BURK</name>
<sequence length="1058" mass="115869">MFKPILYFVLTRRPIVLLCLMAFIVAGFIAFMKLNVEAYPNPAPVIIEITAQSPGSSSEEMERYYTRPIEIGLATTPGVDIIRSTSFAGLSFVRVTFNYGVDYFFALTQVANGLSQNVNLPNGVQPQIQASSLVGEIFRYQLKGPSTYSLTDLRTIQNWVVIKRLLTTPGIVQVVTWGGTTKEYHVEVYPKKLEGYGITLQQLLSTIGNSNSNVGGRTVSVGDQSINIRGVGLVQSIEDIEKIVLTQQNGLAIRVKDVAEVTEGFVPRLGEAGRDDQNDVVTGVIIMNRTLQTKQVIERAEEAIKKINSDGSLPHGVKVEPYYDRSTLIGVTTHTVIHNLIFGCLLVFFIQWVFLGDLRSAVIVSMNIPFALFFSIIILTITGESANLLSLGAVDFGIIVDSAVILVENIFRNFQQSPEDRARTLRKMAFGPDGLLTDPSKGWTARLRLIFLSSTQVDTSVLFSTAITIAAFLPLFTMQGVEGQIFGPMARTYGYALAGALIATFTITPVLASLLLPRRVKESETFIVEAIRKFYTPKLTWALQNTKTVILSSIVCLLVGFLMLTRLGSEFLPALEEGNLWIRASLPPTITLEAGSAQVNRMREIIKSHPEVMTVVSQHGRPDDGSDAAGFNNVELFAPLKPFDEWKDGMTKEKLVSGLQKDFENEFPGVTTNFSQYIQDNVQEGLSGVKGANSVKIIGPDLEKLEELANQVKHIMEGIPGVSDLGIFYILGQPNLNIIIDRDKAARYGLNTGDVNTAIQAAFAGTVATTVLEGDKKFDLTVRLKKEGRDSIDDVRRLRIGYTTSNGGVAYIPLEDISNISLDTGASYIYHEKNERYIPVKFSTRGRDLGSTVLEIQEKIGSQINLPEGYRISYAGEFEELQAAQERLAVIVPLALLLIFALLYALFNNLLDCLLTVSGVPFAMFGGVVALYFSGQTASISAIIGFISLLGVSVMNGILVQTYYRELIHSGRTVKQAILEAHEHRMRPLLMTALSAAIGLFPAAISNGIGSQVQKPLATVVVGGMIIGPIFLLLVVPAIYTEVLKRVKPKKRRKGLGG</sequence>
<dbReference type="Gene3D" id="3.30.70.1440">
    <property type="entry name" value="Multidrug efflux transporter AcrB pore domain"/>
    <property type="match status" value="1"/>
</dbReference>
<dbReference type="InterPro" id="IPR004763">
    <property type="entry name" value="CusA-like"/>
</dbReference>
<feature type="transmembrane region" description="Helical" evidence="8">
    <location>
        <begin position="1017"/>
        <end position="1044"/>
    </location>
</feature>
<dbReference type="EMBL" id="FWXJ01000007">
    <property type="protein sequence ID" value="SMC55213.1"/>
    <property type="molecule type" value="Genomic_DNA"/>
</dbReference>
<organism evidence="9 10">
    <name type="scientific">Polynucleobacter kasalickyi</name>
    <dbReference type="NCBI Taxonomy" id="1938817"/>
    <lineage>
        <taxon>Bacteria</taxon>
        <taxon>Pseudomonadati</taxon>
        <taxon>Pseudomonadota</taxon>
        <taxon>Betaproteobacteria</taxon>
        <taxon>Burkholderiales</taxon>
        <taxon>Burkholderiaceae</taxon>
        <taxon>Polynucleobacter</taxon>
    </lineage>
</organism>
<evidence type="ECO:0000256" key="1">
    <source>
        <dbReference type="ARBA" id="ARBA00004651"/>
    </source>
</evidence>
<dbReference type="GO" id="GO:0042910">
    <property type="term" value="F:xenobiotic transmembrane transporter activity"/>
    <property type="evidence" value="ECO:0007669"/>
    <property type="project" value="TreeGrafter"/>
</dbReference>
<evidence type="ECO:0000313" key="10">
    <source>
        <dbReference type="Proteomes" id="UP000192708"/>
    </source>
</evidence>
<dbReference type="GO" id="GO:0008324">
    <property type="term" value="F:monoatomic cation transmembrane transporter activity"/>
    <property type="evidence" value="ECO:0007669"/>
    <property type="project" value="InterPro"/>
</dbReference>
<accession>A0A1W2A3R1</accession>
<dbReference type="RefSeq" id="WP_084283594.1">
    <property type="nucleotide sequence ID" value="NZ_FWXJ01000007.1"/>
</dbReference>
<feature type="transmembrane region" description="Helical" evidence="8">
    <location>
        <begin position="388"/>
        <end position="411"/>
    </location>
</feature>
<dbReference type="Gene3D" id="3.30.2090.10">
    <property type="entry name" value="Multidrug efflux transporter AcrB TolC docking domain, DN and DC subdomains"/>
    <property type="match status" value="2"/>
</dbReference>
<feature type="transmembrane region" description="Helical" evidence="8">
    <location>
        <begin position="548"/>
        <end position="567"/>
    </location>
</feature>
<comment type="subcellular location">
    <subcellularLocation>
        <location evidence="1">Cell membrane</location>
        <topology evidence="1">Multi-pass membrane protein</topology>
    </subcellularLocation>
</comment>
<dbReference type="SUPFAM" id="SSF82714">
    <property type="entry name" value="Multidrug efflux transporter AcrB TolC docking domain, DN and DC subdomains"/>
    <property type="match status" value="2"/>
</dbReference>
<dbReference type="PANTHER" id="PTHR32063">
    <property type="match status" value="1"/>
</dbReference>
<dbReference type="AlphaFoldDB" id="A0A1W2A3R1"/>
<dbReference type="InterPro" id="IPR027463">
    <property type="entry name" value="AcrB_DN_DC_subdom"/>
</dbReference>
<evidence type="ECO:0000256" key="4">
    <source>
        <dbReference type="ARBA" id="ARBA00022475"/>
    </source>
</evidence>
<dbReference type="NCBIfam" id="TIGR00914">
    <property type="entry name" value="2A0601"/>
    <property type="match status" value="1"/>
</dbReference>
<evidence type="ECO:0000256" key="7">
    <source>
        <dbReference type="ARBA" id="ARBA00023136"/>
    </source>
</evidence>
<keyword evidence="10" id="KW-1185">Reference proteome</keyword>
<protein>
    <submittedName>
        <fullName evidence="9">Cobalt-zinc-cadmium resistance protein CzcA</fullName>
    </submittedName>
</protein>
<dbReference type="STRING" id="1938817.SAMN06296008_10776"/>
<dbReference type="InterPro" id="IPR001036">
    <property type="entry name" value="Acrflvin-R"/>
</dbReference>
<dbReference type="Pfam" id="PF00873">
    <property type="entry name" value="ACR_tran"/>
    <property type="match status" value="1"/>
</dbReference>
<keyword evidence="5 8" id="KW-0812">Transmembrane</keyword>
<gene>
    <name evidence="9" type="ORF">SAMN06296008_10776</name>
</gene>
<comment type="similarity">
    <text evidence="2">Belongs to the resistance-nodulation-cell division (RND) (TC 2.A.6) family.</text>
</comment>
<evidence type="ECO:0000256" key="3">
    <source>
        <dbReference type="ARBA" id="ARBA00022448"/>
    </source>
</evidence>
<keyword evidence="3" id="KW-0813">Transport</keyword>
<evidence type="ECO:0000313" key="9">
    <source>
        <dbReference type="EMBL" id="SMC55213.1"/>
    </source>
</evidence>
<feature type="transmembrane region" description="Helical" evidence="8">
    <location>
        <begin position="336"/>
        <end position="355"/>
    </location>
</feature>
<dbReference type="GO" id="GO:0005886">
    <property type="term" value="C:plasma membrane"/>
    <property type="evidence" value="ECO:0007669"/>
    <property type="project" value="UniProtKB-SubCell"/>
</dbReference>
<feature type="transmembrane region" description="Helical" evidence="8">
    <location>
        <begin position="493"/>
        <end position="516"/>
    </location>
</feature>
<evidence type="ECO:0000256" key="2">
    <source>
        <dbReference type="ARBA" id="ARBA00010942"/>
    </source>
</evidence>
<dbReference type="Proteomes" id="UP000192708">
    <property type="component" value="Unassembled WGS sequence"/>
</dbReference>
<dbReference type="Gene3D" id="3.30.70.1320">
    <property type="entry name" value="Multidrug efflux transporter AcrB pore domain like"/>
    <property type="match status" value="1"/>
</dbReference>
<evidence type="ECO:0000256" key="8">
    <source>
        <dbReference type="SAM" id="Phobius"/>
    </source>
</evidence>
<reference evidence="9 10" key="1">
    <citation type="submission" date="2017-04" db="EMBL/GenBank/DDBJ databases">
        <authorList>
            <person name="Afonso C.L."/>
            <person name="Miller P.J."/>
            <person name="Scott M.A."/>
            <person name="Spackman E."/>
            <person name="Goraichik I."/>
            <person name="Dimitrov K.M."/>
            <person name="Suarez D.L."/>
            <person name="Swayne D.E."/>
        </authorList>
    </citation>
    <scope>NUCLEOTIDE SEQUENCE [LARGE SCALE GENOMIC DNA]</scope>
    <source>
        <strain evidence="9 10">VK13</strain>
    </source>
</reference>
<dbReference type="OrthoDB" id="9798415at2"/>
<feature type="transmembrane region" description="Helical" evidence="8">
    <location>
        <begin position="362"/>
        <end position="382"/>
    </location>
</feature>